<gene>
    <name evidence="1" type="ORF">H6P81_018867</name>
</gene>
<comment type="caution">
    <text evidence="1">The sequence shown here is derived from an EMBL/GenBank/DDBJ whole genome shotgun (WGS) entry which is preliminary data.</text>
</comment>
<dbReference type="AlphaFoldDB" id="A0AAV7E6L1"/>
<keyword evidence="2" id="KW-1185">Reference proteome</keyword>
<protein>
    <submittedName>
        <fullName evidence="1">Uncharacterized protein</fullName>
    </submittedName>
</protein>
<dbReference type="EMBL" id="JAINDJ010000007">
    <property type="protein sequence ID" value="KAG9443013.1"/>
    <property type="molecule type" value="Genomic_DNA"/>
</dbReference>
<sequence>MKPPDNKNQQACRLLFWYGMTRSGFSFNQGALIGALGLGRSYGWLLYQQQREERPERVFCLITGNKSQEESPLRNSPFSPLICILHNPCIFMSQFDIINEGWASAGWRAP</sequence>
<evidence type="ECO:0000313" key="1">
    <source>
        <dbReference type="EMBL" id="KAG9443013.1"/>
    </source>
</evidence>
<evidence type="ECO:0000313" key="2">
    <source>
        <dbReference type="Proteomes" id="UP000825729"/>
    </source>
</evidence>
<accession>A0AAV7E6L1</accession>
<dbReference type="Proteomes" id="UP000825729">
    <property type="component" value="Unassembled WGS sequence"/>
</dbReference>
<organism evidence="1 2">
    <name type="scientific">Aristolochia fimbriata</name>
    <name type="common">White veined hardy Dutchman's pipe vine</name>
    <dbReference type="NCBI Taxonomy" id="158543"/>
    <lineage>
        <taxon>Eukaryota</taxon>
        <taxon>Viridiplantae</taxon>
        <taxon>Streptophyta</taxon>
        <taxon>Embryophyta</taxon>
        <taxon>Tracheophyta</taxon>
        <taxon>Spermatophyta</taxon>
        <taxon>Magnoliopsida</taxon>
        <taxon>Magnoliidae</taxon>
        <taxon>Piperales</taxon>
        <taxon>Aristolochiaceae</taxon>
        <taxon>Aristolochia</taxon>
    </lineage>
</organism>
<reference evidence="1 2" key="1">
    <citation type="submission" date="2021-07" db="EMBL/GenBank/DDBJ databases">
        <title>The Aristolochia fimbriata genome: insights into angiosperm evolution, floral development and chemical biosynthesis.</title>
        <authorList>
            <person name="Jiao Y."/>
        </authorList>
    </citation>
    <scope>NUCLEOTIDE SEQUENCE [LARGE SCALE GENOMIC DNA]</scope>
    <source>
        <strain evidence="1">IBCAS-2021</strain>
        <tissue evidence="1">Leaf</tissue>
    </source>
</reference>
<name>A0AAV7E6L1_ARIFI</name>
<proteinExistence type="predicted"/>